<dbReference type="Proteomes" id="UP000332933">
    <property type="component" value="Unassembled WGS sequence"/>
</dbReference>
<dbReference type="AlphaFoldDB" id="A0A485LLK1"/>
<reference evidence="3 4" key="1">
    <citation type="submission" date="2019-03" db="EMBL/GenBank/DDBJ databases">
        <authorList>
            <person name="Gaulin E."/>
            <person name="Dumas B."/>
        </authorList>
    </citation>
    <scope>NUCLEOTIDE SEQUENCE [LARGE SCALE GENOMIC DNA]</scope>
    <source>
        <strain evidence="3">CBS 568.67</strain>
    </source>
</reference>
<evidence type="ECO:0000313" key="2">
    <source>
        <dbReference type="EMBL" id="KAF0687037.1"/>
    </source>
</evidence>
<protein>
    <submittedName>
        <fullName evidence="3">Aste57867_21198 protein</fullName>
    </submittedName>
</protein>
<keyword evidence="1" id="KW-0175">Coiled coil</keyword>
<sequence length="374" mass="42622">MATTSKPAATQTERRRAAALARVRNMRAKEKQEMQRLTREIQVLEATLATLATDASGNRFNRQPCRISPFEMAQQVLRKHNAALHEQVLLQRQLAQLLYIWASAQHPKQELSNQPSWIESTLLAYPVARRQGYQWHSDRLYHNAKQLTPRPYPSHDQADAMRDAIRFEFHTTEDDVGQKQVGRMACHVQHTVFANYKTVAGFLWGCEKQQSKEKETFCNLVELDRVHAHLAYYNGQRQLFGLHVRRIDCLYDDGDRIVLTYCPIAHDECFPRPDGDLLYHGFGWTVLERVTDDITLVRFAAIYPPLTKQGAAAVSLAETGQLYGLSADGVAHREAYIERIRAAAEDLYTRGLQRVTSALSYVLEKATPCPSEAT</sequence>
<keyword evidence="4" id="KW-1185">Reference proteome</keyword>
<gene>
    <name evidence="3" type="primary">Aste57867_21198</name>
    <name evidence="2" type="ORF">As57867_021130</name>
    <name evidence="3" type="ORF">ASTE57867_21198</name>
</gene>
<reference evidence="2" key="2">
    <citation type="submission" date="2019-06" db="EMBL/GenBank/DDBJ databases">
        <title>Genomics analysis of Aphanomyces spp. identifies a new class of oomycete effector associated with host adaptation.</title>
        <authorList>
            <person name="Gaulin E."/>
        </authorList>
    </citation>
    <scope>NUCLEOTIDE SEQUENCE</scope>
    <source>
        <strain evidence="2">CBS 578.67</strain>
    </source>
</reference>
<dbReference type="OrthoDB" id="80149at2759"/>
<evidence type="ECO:0000313" key="3">
    <source>
        <dbReference type="EMBL" id="VFT97872.1"/>
    </source>
</evidence>
<evidence type="ECO:0000313" key="4">
    <source>
        <dbReference type="Proteomes" id="UP000332933"/>
    </source>
</evidence>
<organism evidence="3 4">
    <name type="scientific">Aphanomyces stellatus</name>
    <dbReference type="NCBI Taxonomy" id="120398"/>
    <lineage>
        <taxon>Eukaryota</taxon>
        <taxon>Sar</taxon>
        <taxon>Stramenopiles</taxon>
        <taxon>Oomycota</taxon>
        <taxon>Saprolegniomycetes</taxon>
        <taxon>Saprolegniales</taxon>
        <taxon>Verrucalvaceae</taxon>
        <taxon>Aphanomyces</taxon>
    </lineage>
</organism>
<feature type="coiled-coil region" evidence="1">
    <location>
        <begin position="20"/>
        <end position="54"/>
    </location>
</feature>
<proteinExistence type="predicted"/>
<accession>A0A485LLK1</accession>
<evidence type="ECO:0000256" key="1">
    <source>
        <dbReference type="SAM" id="Coils"/>
    </source>
</evidence>
<dbReference type="EMBL" id="VJMH01006960">
    <property type="protein sequence ID" value="KAF0687037.1"/>
    <property type="molecule type" value="Genomic_DNA"/>
</dbReference>
<name>A0A485LLK1_9STRA</name>
<dbReference type="EMBL" id="CAADRA010006986">
    <property type="protein sequence ID" value="VFT97872.1"/>
    <property type="molecule type" value="Genomic_DNA"/>
</dbReference>